<organism evidence="1 2">
    <name type="scientific">Trapa natans</name>
    <name type="common">Water chestnut</name>
    <dbReference type="NCBI Taxonomy" id="22666"/>
    <lineage>
        <taxon>Eukaryota</taxon>
        <taxon>Viridiplantae</taxon>
        <taxon>Streptophyta</taxon>
        <taxon>Embryophyta</taxon>
        <taxon>Tracheophyta</taxon>
        <taxon>Spermatophyta</taxon>
        <taxon>Magnoliopsida</taxon>
        <taxon>eudicotyledons</taxon>
        <taxon>Gunneridae</taxon>
        <taxon>Pentapetalae</taxon>
        <taxon>rosids</taxon>
        <taxon>malvids</taxon>
        <taxon>Myrtales</taxon>
        <taxon>Lythraceae</taxon>
        <taxon>Trapa</taxon>
    </lineage>
</organism>
<dbReference type="Proteomes" id="UP001346149">
    <property type="component" value="Unassembled WGS sequence"/>
</dbReference>
<evidence type="ECO:0000313" key="1">
    <source>
        <dbReference type="EMBL" id="KAK4785094.1"/>
    </source>
</evidence>
<comment type="caution">
    <text evidence="1">The sequence shown here is derived from an EMBL/GenBank/DDBJ whole genome shotgun (WGS) entry which is preliminary data.</text>
</comment>
<gene>
    <name evidence="1" type="ORF">SAY86_001783</name>
</gene>
<evidence type="ECO:0000313" key="2">
    <source>
        <dbReference type="Proteomes" id="UP001346149"/>
    </source>
</evidence>
<protein>
    <submittedName>
        <fullName evidence="1">Uncharacterized protein</fullName>
    </submittedName>
</protein>
<proteinExistence type="predicted"/>
<sequence length="108" mass="12086">MSVEFRQDSKVRPYPGHINGSCSWTFQRGVRWLVDINETSVDKILKLNFDLWTRCASTCPYTAVTWTGSKPVLPDKHIPAVCVSGNPVSQRVSVPILKATQGQMLKPI</sequence>
<keyword evidence="2" id="KW-1185">Reference proteome</keyword>
<name>A0AAN7LI33_TRANT</name>
<dbReference type="EMBL" id="JAXQNO010000013">
    <property type="protein sequence ID" value="KAK4785094.1"/>
    <property type="molecule type" value="Genomic_DNA"/>
</dbReference>
<accession>A0AAN7LI33</accession>
<reference evidence="1 2" key="1">
    <citation type="journal article" date="2023" name="Hortic Res">
        <title>Pangenome of water caltrop reveals structural variations and asymmetric subgenome divergence after allopolyploidization.</title>
        <authorList>
            <person name="Zhang X."/>
            <person name="Chen Y."/>
            <person name="Wang L."/>
            <person name="Yuan Y."/>
            <person name="Fang M."/>
            <person name="Shi L."/>
            <person name="Lu R."/>
            <person name="Comes H.P."/>
            <person name="Ma Y."/>
            <person name="Chen Y."/>
            <person name="Huang G."/>
            <person name="Zhou Y."/>
            <person name="Zheng Z."/>
            <person name="Qiu Y."/>
        </authorList>
    </citation>
    <scope>NUCLEOTIDE SEQUENCE [LARGE SCALE GENOMIC DNA]</scope>
    <source>
        <strain evidence="1">F231</strain>
    </source>
</reference>
<dbReference type="AlphaFoldDB" id="A0AAN7LI33"/>